<feature type="domain" description="HTH arsR-type" evidence="1">
    <location>
        <begin position="14"/>
        <end position="113"/>
    </location>
</feature>
<dbReference type="InterPro" id="IPR001845">
    <property type="entry name" value="HTH_ArsR_DNA-bd_dom"/>
</dbReference>
<dbReference type="EMBL" id="BONY01000094">
    <property type="protein sequence ID" value="GIH10435.1"/>
    <property type="molecule type" value="Genomic_DNA"/>
</dbReference>
<dbReference type="InterPro" id="IPR036388">
    <property type="entry name" value="WH-like_DNA-bd_sf"/>
</dbReference>
<dbReference type="AlphaFoldDB" id="A0A8J3VL34"/>
<comment type="caution">
    <text evidence="2">The sequence shown here is derived from an EMBL/GenBank/DDBJ whole genome shotgun (WGS) entry which is preliminary data.</text>
</comment>
<accession>A0A8J3VL34</accession>
<evidence type="ECO:0000313" key="3">
    <source>
        <dbReference type="Proteomes" id="UP000612899"/>
    </source>
</evidence>
<name>A0A8J3VL34_9ACTN</name>
<keyword evidence="3" id="KW-1185">Reference proteome</keyword>
<dbReference type="InterPro" id="IPR011991">
    <property type="entry name" value="ArsR-like_HTH"/>
</dbReference>
<evidence type="ECO:0000259" key="1">
    <source>
        <dbReference type="SMART" id="SM00418"/>
    </source>
</evidence>
<dbReference type="Gene3D" id="1.10.10.10">
    <property type="entry name" value="Winged helix-like DNA-binding domain superfamily/Winged helix DNA-binding domain"/>
    <property type="match status" value="1"/>
</dbReference>
<dbReference type="Pfam" id="PF12840">
    <property type="entry name" value="HTH_20"/>
    <property type="match status" value="1"/>
</dbReference>
<dbReference type="InterPro" id="IPR036390">
    <property type="entry name" value="WH_DNA-bd_sf"/>
</dbReference>
<dbReference type="Proteomes" id="UP000612899">
    <property type="component" value="Unassembled WGS sequence"/>
</dbReference>
<proteinExistence type="predicted"/>
<dbReference type="CDD" id="cd00090">
    <property type="entry name" value="HTH_ARSR"/>
    <property type="match status" value="1"/>
</dbReference>
<dbReference type="SMART" id="SM00418">
    <property type="entry name" value="HTH_ARSR"/>
    <property type="match status" value="1"/>
</dbReference>
<dbReference type="GO" id="GO:0003700">
    <property type="term" value="F:DNA-binding transcription factor activity"/>
    <property type="evidence" value="ECO:0007669"/>
    <property type="project" value="InterPro"/>
</dbReference>
<gene>
    <name evidence="2" type="ORF">Rhe02_85020</name>
</gene>
<reference evidence="2" key="1">
    <citation type="submission" date="2021-01" db="EMBL/GenBank/DDBJ databases">
        <title>Whole genome shotgun sequence of Rhizocola hellebori NBRC 109834.</title>
        <authorList>
            <person name="Komaki H."/>
            <person name="Tamura T."/>
        </authorList>
    </citation>
    <scope>NUCLEOTIDE SEQUENCE</scope>
    <source>
        <strain evidence="2">NBRC 109834</strain>
    </source>
</reference>
<evidence type="ECO:0000313" key="2">
    <source>
        <dbReference type="EMBL" id="GIH10435.1"/>
    </source>
</evidence>
<dbReference type="SUPFAM" id="SSF46785">
    <property type="entry name" value="Winged helix' DNA-binding domain"/>
    <property type="match status" value="1"/>
</dbReference>
<protein>
    <recommendedName>
        <fullName evidence="1">HTH arsR-type domain-containing protein</fullName>
    </recommendedName>
</protein>
<organism evidence="2 3">
    <name type="scientific">Rhizocola hellebori</name>
    <dbReference type="NCBI Taxonomy" id="1392758"/>
    <lineage>
        <taxon>Bacteria</taxon>
        <taxon>Bacillati</taxon>
        <taxon>Actinomycetota</taxon>
        <taxon>Actinomycetes</taxon>
        <taxon>Micromonosporales</taxon>
        <taxon>Micromonosporaceae</taxon>
        <taxon>Rhizocola</taxon>
    </lineage>
</organism>
<sequence>MADIVIERVIDDVSMLKALADPIRMTLLDLTMGQPDRTWTARELAAQVGVLPTNVYYHLNMLERHELLQVRDTRVVNGIIEKHYGAGQYSVTFHRRAGDGGDETRELVLQAIDKVRDDIHDGLKMESMTMSPDAPDSERMMVSTGLVHIPEDQIAGFRAELIQMVTRYERASRNACRFTVMVAIYPS</sequence>